<evidence type="ECO:0000313" key="3">
    <source>
        <dbReference type="Proteomes" id="UP001596312"/>
    </source>
</evidence>
<evidence type="ECO:0000313" key="2">
    <source>
        <dbReference type="EMBL" id="MFC6906593.1"/>
    </source>
</evidence>
<gene>
    <name evidence="2" type="ORF">ACFQGH_15460</name>
</gene>
<protein>
    <submittedName>
        <fullName evidence="2">Uncharacterized protein</fullName>
    </submittedName>
</protein>
<dbReference type="EMBL" id="JBHSXQ010000004">
    <property type="protein sequence ID" value="MFC6906593.1"/>
    <property type="molecule type" value="Genomic_DNA"/>
</dbReference>
<feature type="transmembrane region" description="Helical" evidence="1">
    <location>
        <begin position="23"/>
        <end position="46"/>
    </location>
</feature>
<feature type="transmembrane region" description="Helical" evidence="1">
    <location>
        <begin position="58"/>
        <end position="84"/>
    </location>
</feature>
<reference evidence="2 3" key="1">
    <citation type="journal article" date="2019" name="Int. J. Syst. Evol. Microbiol.">
        <title>The Global Catalogue of Microorganisms (GCM) 10K type strain sequencing project: providing services to taxonomists for standard genome sequencing and annotation.</title>
        <authorList>
            <consortium name="The Broad Institute Genomics Platform"/>
            <consortium name="The Broad Institute Genome Sequencing Center for Infectious Disease"/>
            <person name="Wu L."/>
            <person name="Ma J."/>
        </authorList>
    </citation>
    <scope>NUCLEOTIDE SEQUENCE [LARGE SCALE GENOMIC DNA]</scope>
    <source>
        <strain evidence="2 3">CGMCC 1.3240</strain>
    </source>
</reference>
<dbReference type="Proteomes" id="UP001596312">
    <property type="component" value="Unassembled WGS sequence"/>
</dbReference>
<accession>A0ABD5V4V1</accession>
<sequence>MAVDYSEINSLTNEVNRSIQRMIYVIAIFNGYLVVKVTAVGLDYSLVLVSDPWFDDPVVVLSISLLGYLLISIGVSYTNLVLYVREHRSELSYEELVSTVPVPISHSDRRNLCLGVAITATGSCLLVTAIGIYLWGSPIQALLAGVPSRSQPRETSSGSGYRRLWT</sequence>
<keyword evidence="3" id="KW-1185">Reference proteome</keyword>
<dbReference type="RefSeq" id="WP_340605162.1">
    <property type="nucleotide sequence ID" value="NZ_JBBMXV010000004.1"/>
</dbReference>
<keyword evidence="1" id="KW-0472">Membrane</keyword>
<name>A0ABD5V4V1_9EURY</name>
<organism evidence="2 3">
    <name type="scientific">Halalkalicoccus tibetensis</name>
    <dbReference type="NCBI Taxonomy" id="175632"/>
    <lineage>
        <taxon>Archaea</taxon>
        <taxon>Methanobacteriati</taxon>
        <taxon>Methanobacteriota</taxon>
        <taxon>Stenosarchaea group</taxon>
        <taxon>Halobacteria</taxon>
        <taxon>Halobacteriales</taxon>
        <taxon>Halococcaceae</taxon>
        <taxon>Halalkalicoccus</taxon>
    </lineage>
</organism>
<comment type="caution">
    <text evidence="2">The sequence shown here is derived from an EMBL/GenBank/DDBJ whole genome shotgun (WGS) entry which is preliminary data.</text>
</comment>
<proteinExistence type="predicted"/>
<keyword evidence="1" id="KW-1133">Transmembrane helix</keyword>
<evidence type="ECO:0000256" key="1">
    <source>
        <dbReference type="SAM" id="Phobius"/>
    </source>
</evidence>
<keyword evidence="1" id="KW-0812">Transmembrane</keyword>
<feature type="transmembrane region" description="Helical" evidence="1">
    <location>
        <begin position="112"/>
        <end position="135"/>
    </location>
</feature>
<dbReference type="AlphaFoldDB" id="A0ABD5V4V1"/>